<organism evidence="13 14">
    <name type="scientific">Acidocella aquatica</name>
    <dbReference type="NCBI Taxonomy" id="1922313"/>
    <lineage>
        <taxon>Bacteria</taxon>
        <taxon>Pseudomonadati</taxon>
        <taxon>Pseudomonadota</taxon>
        <taxon>Alphaproteobacteria</taxon>
        <taxon>Acetobacterales</taxon>
        <taxon>Acidocellaceae</taxon>
        <taxon>Acidocella</taxon>
    </lineage>
</organism>
<keyword evidence="7 11" id="KW-0067">ATP-binding</keyword>
<feature type="domain" description="DALR anticodon binding" evidence="12">
    <location>
        <begin position="558"/>
        <end position="660"/>
    </location>
</feature>
<keyword evidence="5 11" id="KW-0436">Ligase</keyword>
<dbReference type="RefSeq" id="WP_284256536.1">
    <property type="nucleotide sequence ID" value="NZ_BSOS01000007.1"/>
</dbReference>
<evidence type="ECO:0000256" key="10">
    <source>
        <dbReference type="ARBA" id="ARBA00047937"/>
    </source>
</evidence>
<dbReference type="NCBIfam" id="TIGR00211">
    <property type="entry name" value="glyS"/>
    <property type="match status" value="1"/>
</dbReference>
<keyword evidence="14" id="KW-1185">Reference proteome</keyword>
<comment type="catalytic activity">
    <reaction evidence="10 11">
        <text>tRNA(Gly) + glycine + ATP = glycyl-tRNA(Gly) + AMP + diphosphate</text>
        <dbReference type="Rhea" id="RHEA:16013"/>
        <dbReference type="Rhea" id="RHEA-COMP:9664"/>
        <dbReference type="Rhea" id="RHEA-COMP:9683"/>
        <dbReference type="ChEBI" id="CHEBI:30616"/>
        <dbReference type="ChEBI" id="CHEBI:33019"/>
        <dbReference type="ChEBI" id="CHEBI:57305"/>
        <dbReference type="ChEBI" id="CHEBI:78442"/>
        <dbReference type="ChEBI" id="CHEBI:78522"/>
        <dbReference type="ChEBI" id="CHEBI:456215"/>
        <dbReference type="EC" id="6.1.1.14"/>
    </reaction>
</comment>
<evidence type="ECO:0000256" key="11">
    <source>
        <dbReference type="HAMAP-Rule" id="MF_00255"/>
    </source>
</evidence>
<evidence type="ECO:0000256" key="5">
    <source>
        <dbReference type="ARBA" id="ARBA00022598"/>
    </source>
</evidence>
<evidence type="ECO:0000313" key="13">
    <source>
        <dbReference type="EMBL" id="GLR65977.1"/>
    </source>
</evidence>
<dbReference type="HAMAP" id="MF_00255">
    <property type="entry name" value="Gly_tRNA_synth_beta"/>
    <property type="match status" value="1"/>
</dbReference>
<comment type="subcellular location">
    <subcellularLocation>
        <location evidence="1 11">Cytoplasm</location>
    </subcellularLocation>
</comment>
<keyword evidence="4 11" id="KW-0963">Cytoplasm</keyword>
<dbReference type="EMBL" id="BSOS01000007">
    <property type="protein sequence ID" value="GLR65977.1"/>
    <property type="molecule type" value="Genomic_DNA"/>
</dbReference>
<name>A0ABQ6A5Z9_9PROT</name>
<proteinExistence type="inferred from homology"/>
<dbReference type="InterPro" id="IPR006194">
    <property type="entry name" value="Gly-tRNA-synth_heterodimer"/>
</dbReference>
<keyword evidence="6 11" id="KW-0547">Nucleotide-binding</keyword>
<dbReference type="EC" id="6.1.1.14" evidence="11"/>
<dbReference type="PANTHER" id="PTHR30075:SF2">
    <property type="entry name" value="GLYCINE--TRNA LIGASE, CHLOROPLASTIC_MITOCHONDRIAL 2"/>
    <property type="match status" value="1"/>
</dbReference>
<keyword evidence="8 11" id="KW-0648">Protein biosynthesis</keyword>
<dbReference type="Pfam" id="PF05746">
    <property type="entry name" value="DALR_1"/>
    <property type="match status" value="1"/>
</dbReference>
<evidence type="ECO:0000313" key="14">
    <source>
        <dbReference type="Proteomes" id="UP001156641"/>
    </source>
</evidence>
<evidence type="ECO:0000256" key="8">
    <source>
        <dbReference type="ARBA" id="ARBA00022917"/>
    </source>
</evidence>
<dbReference type="Pfam" id="PF02092">
    <property type="entry name" value="tRNA_synt_2f"/>
    <property type="match status" value="1"/>
</dbReference>
<evidence type="ECO:0000256" key="7">
    <source>
        <dbReference type="ARBA" id="ARBA00022840"/>
    </source>
</evidence>
<dbReference type="InterPro" id="IPR015944">
    <property type="entry name" value="Gly-tRNA-synth_bsu"/>
</dbReference>
<dbReference type="PANTHER" id="PTHR30075">
    <property type="entry name" value="GLYCYL-TRNA SYNTHETASE"/>
    <property type="match status" value="1"/>
</dbReference>
<evidence type="ECO:0000256" key="9">
    <source>
        <dbReference type="ARBA" id="ARBA00023146"/>
    </source>
</evidence>
<evidence type="ECO:0000256" key="1">
    <source>
        <dbReference type="ARBA" id="ARBA00004496"/>
    </source>
</evidence>
<dbReference type="PRINTS" id="PR01045">
    <property type="entry name" value="TRNASYNTHGB"/>
</dbReference>
<dbReference type="InterPro" id="IPR008909">
    <property type="entry name" value="DALR_anticod-bd"/>
</dbReference>
<comment type="caution">
    <text evidence="13">The sequence shown here is derived from an EMBL/GenBank/DDBJ whole genome shotgun (WGS) entry which is preliminary data.</text>
</comment>
<dbReference type="PROSITE" id="PS50861">
    <property type="entry name" value="AA_TRNA_LIGASE_II_GLYAB"/>
    <property type="match status" value="1"/>
</dbReference>
<evidence type="ECO:0000256" key="2">
    <source>
        <dbReference type="ARBA" id="ARBA00008226"/>
    </source>
</evidence>
<comment type="subunit">
    <text evidence="3 11">Tetramer of two alpha and two beta subunits.</text>
</comment>
<dbReference type="SUPFAM" id="SSF109604">
    <property type="entry name" value="HD-domain/PDEase-like"/>
    <property type="match status" value="1"/>
</dbReference>
<keyword evidence="9 11" id="KW-0030">Aminoacyl-tRNA synthetase</keyword>
<evidence type="ECO:0000256" key="6">
    <source>
        <dbReference type="ARBA" id="ARBA00022741"/>
    </source>
</evidence>
<gene>
    <name evidence="11 13" type="primary">glyS</name>
    <name evidence="13" type="ORF">GCM10010909_06550</name>
</gene>
<accession>A0ABQ6A5Z9</accession>
<evidence type="ECO:0000256" key="3">
    <source>
        <dbReference type="ARBA" id="ARBA00011209"/>
    </source>
</evidence>
<dbReference type="Proteomes" id="UP001156641">
    <property type="component" value="Unassembled WGS sequence"/>
</dbReference>
<comment type="similarity">
    <text evidence="2 11">Belongs to the class-II aminoacyl-tRNA synthetase family.</text>
</comment>
<dbReference type="GO" id="GO:0016874">
    <property type="term" value="F:ligase activity"/>
    <property type="evidence" value="ECO:0007669"/>
    <property type="project" value="UniProtKB-KW"/>
</dbReference>
<reference evidence="14" key="1">
    <citation type="journal article" date="2019" name="Int. J. Syst. Evol. Microbiol.">
        <title>The Global Catalogue of Microorganisms (GCM) 10K type strain sequencing project: providing services to taxonomists for standard genome sequencing and annotation.</title>
        <authorList>
            <consortium name="The Broad Institute Genomics Platform"/>
            <consortium name="The Broad Institute Genome Sequencing Center for Infectious Disease"/>
            <person name="Wu L."/>
            <person name="Ma J."/>
        </authorList>
    </citation>
    <scope>NUCLEOTIDE SEQUENCE [LARGE SCALE GENOMIC DNA]</scope>
    <source>
        <strain evidence="14">NBRC 112502</strain>
    </source>
</reference>
<evidence type="ECO:0000256" key="4">
    <source>
        <dbReference type="ARBA" id="ARBA00022490"/>
    </source>
</evidence>
<evidence type="ECO:0000259" key="12">
    <source>
        <dbReference type="Pfam" id="PF05746"/>
    </source>
</evidence>
<protein>
    <recommendedName>
        <fullName evidence="11">Glycine--tRNA ligase beta subunit</fullName>
        <ecNumber evidence="11">6.1.1.14</ecNumber>
    </recommendedName>
    <alternativeName>
        <fullName evidence="11">Glycyl-tRNA synthetase beta subunit</fullName>
        <shortName evidence="11">GlyRS</shortName>
    </alternativeName>
</protein>
<sequence length="671" mass="73379">MAEFFLELFSEEIPARMQKAAAQELRNICVNIFGELAPSHIRGFYGPRRIVLAASIASEKPGGVVEARGPRDSAPEAALQGFLGKHGAKREDVVAEGGYFVLRRMMPAVSAAQLLREALPGELAKFSWPKSMRWGQGGVFTWVRPLRRIVCLLDGEVIPITLGPVTASNETEGHRIHGPGPIAVSSFEVWEEKLREHKVIVDQDERRKAIADGLAAKAAELGLTVAPDENLLDEVNGLVEWPVPLIGKIGAEFMDLPPEVRELSMKVNQKYFALRDAAGNPAPYFAFVANLEATDGGVAIVSGNERVLRARLADARHFWDLDLKTPLNELLPKLEKITFHAKIGTQRQRAERIGALAAKIADALNADGTESEQARWAGVLCKADLVTGMVGEFPELQGIMGGYYAERSYRGWNGKIVGPAIKTHYQPKGPSDAVPTGTVAIAVALADKLDTLTNFFRIGEKPTGSGDPYALRRCALGVIRIILENGLRLPLKPLLGGDESLFDFIIERLRVKLRGEGKRFDVLDAVLAAGVDDDLVRLMKRVEALGGLLGTEDGKNLHAAYKRAANILKIEDAKDGPHTAELVLGVLPLPEEQQLCDALPYIEAETLSAFRQENFGLAVAGLASLRTTIDAFFDKVTVNDPEPELRRNRLRLLARFRDTVNIIADFSRIEG</sequence>